<feature type="transmembrane region" description="Helical" evidence="1">
    <location>
        <begin position="47"/>
        <end position="69"/>
    </location>
</feature>
<sequence>MDWLIIPGIVVTFIGLGLLFYTIARIMRAKKQGLSDEQMKLQLQSAVAWNLGAMGCSAIGLMMVVIGIML</sequence>
<keyword evidence="3" id="KW-1185">Reference proteome</keyword>
<feature type="transmembrane region" description="Helical" evidence="1">
    <location>
        <begin position="6"/>
        <end position="26"/>
    </location>
</feature>
<organism evidence="2 3">
    <name type="scientific">Planktomarina temperata RCA23</name>
    <dbReference type="NCBI Taxonomy" id="666509"/>
    <lineage>
        <taxon>Bacteria</taxon>
        <taxon>Pseudomonadati</taxon>
        <taxon>Pseudomonadota</taxon>
        <taxon>Alphaproteobacteria</taxon>
        <taxon>Rhodobacterales</taxon>
        <taxon>Paracoccaceae</taxon>
        <taxon>Planktomarina</taxon>
    </lineage>
</organism>
<accession>A0AAN0RGZ1</accession>
<keyword evidence="1" id="KW-1133">Transmembrane helix</keyword>
<dbReference type="Proteomes" id="UP000028680">
    <property type="component" value="Chromosome"/>
</dbReference>
<protein>
    <submittedName>
        <fullName evidence="2">Uncharacterized protein</fullName>
    </submittedName>
</protein>
<dbReference type="KEGG" id="ptp:RCA23_c04010"/>
<name>A0AAN0RGZ1_9RHOB</name>
<proteinExistence type="predicted"/>
<dbReference type="RefSeq" id="WP_044048828.1">
    <property type="nucleotide sequence ID" value="NZ_CP003984.1"/>
</dbReference>
<keyword evidence="1" id="KW-0472">Membrane</keyword>
<evidence type="ECO:0000313" key="3">
    <source>
        <dbReference type="Proteomes" id="UP000028680"/>
    </source>
</evidence>
<keyword evidence="1" id="KW-0812">Transmembrane</keyword>
<evidence type="ECO:0000313" key="2">
    <source>
        <dbReference type="EMBL" id="AII85963.1"/>
    </source>
</evidence>
<dbReference type="EMBL" id="CP003984">
    <property type="protein sequence ID" value="AII85963.1"/>
    <property type="molecule type" value="Genomic_DNA"/>
</dbReference>
<evidence type="ECO:0000256" key="1">
    <source>
        <dbReference type="SAM" id="Phobius"/>
    </source>
</evidence>
<dbReference type="AlphaFoldDB" id="A0AAN0RGZ1"/>
<gene>
    <name evidence="2" type="ORF">RCA23_c04010</name>
</gene>
<reference evidence="2 3" key="1">
    <citation type="journal article" date="2014" name="ISME J.">
        <title>Adaptation of an abundant Roseobacter RCA organism to pelagic systems revealed by genomic and transcriptomic analyses.</title>
        <authorList>
            <person name="Voget S."/>
            <person name="Wemheuer B."/>
            <person name="Brinkhoff T."/>
            <person name="Vollmers J."/>
            <person name="Dietrich S."/>
            <person name="Giebel H.A."/>
            <person name="Beardsley C."/>
            <person name="Sardemann C."/>
            <person name="Bakenhus I."/>
            <person name="Billerbeck S."/>
            <person name="Daniel R."/>
            <person name="Simon M."/>
        </authorList>
    </citation>
    <scope>NUCLEOTIDE SEQUENCE [LARGE SCALE GENOMIC DNA]</scope>
    <source>
        <strain evidence="2 3">RCA23</strain>
    </source>
</reference>
<dbReference type="GeneID" id="93368426"/>